<dbReference type="EMBL" id="DTFF01000002">
    <property type="protein sequence ID" value="HGI86818.1"/>
    <property type="molecule type" value="Genomic_DNA"/>
</dbReference>
<name>A0A7C4FB74_9CREN</name>
<keyword evidence="1" id="KW-1133">Transmembrane helix</keyword>
<protein>
    <submittedName>
        <fullName evidence="2">Uncharacterized protein</fullName>
    </submittedName>
</protein>
<evidence type="ECO:0000313" key="2">
    <source>
        <dbReference type="EMBL" id="HGI86818.1"/>
    </source>
</evidence>
<organism evidence="2">
    <name type="scientific">Ignisphaera aggregans</name>
    <dbReference type="NCBI Taxonomy" id="334771"/>
    <lineage>
        <taxon>Archaea</taxon>
        <taxon>Thermoproteota</taxon>
        <taxon>Thermoprotei</taxon>
        <taxon>Desulfurococcales</taxon>
        <taxon>Desulfurococcaceae</taxon>
        <taxon>Ignisphaera</taxon>
    </lineage>
</organism>
<feature type="transmembrane region" description="Helical" evidence="1">
    <location>
        <begin position="32"/>
        <end position="50"/>
    </location>
</feature>
<sequence>MILENELTRKIILFNLFAIVVLVMLYRNIDLVMVLISIIFVLITIIIIAYKKHSIRNAVEDNRIKRE</sequence>
<dbReference type="AlphaFoldDB" id="A0A7C4FB74"/>
<feature type="transmembrane region" description="Helical" evidence="1">
    <location>
        <begin position="7"/>
        <end position="26"/>
    </location>
</feature>
<keyword evidence="1" id="KW-0812">Transmembrane</keyword>
<evidence type="ECO:0000256" key="1">
    <source>
        <dbReference type="SAM" id="Phobius"/>
    </source>
</evidence>
<gene>
    <name evidence="2" type="ORF">ENV14_00230</name>
</gene>
<keyword evidence="1" id="KW-0472">Membrane</keyword>
<reference evidence="2" key="1">
    <citation type="journal article" date="2020" name="mSystems">
        <title>Genome- and Community-Level Interaction Insights into Carbon Utilization and Element Cycling Functions of Hydrothermarchaeota in Hydrothermal Sediment.</title>
        <authorList>
            <person name="Zhou Z."/>
            <person name="Liu Y."/>
            <person name="Xu W."/>
            <person name="Pan J."/>
            <person name="Luo Z.H."/>
            <person name="Li M."/>
        </authorList>
    </citation>
    <scope>NUCLEOTIDE SEQUENCE [LARGE SCALE GENOMIC DNA]</scope>
    <source>
        <strain evidence="2">SpSt-732</strain>
    </source>
</reference>
<accession>A0A7C4FB74</accession>
<proteinExistence type="predicted"/>
<comment type="caution">
    <text evidence="2">The sequence shown here is derived from an EMBL/GenBank/DDBJ whole genome shotgun (WGS) entry which is preliminary data.</text>
</comment>